<dbReference type="SUPFAM" id="SSF51735">
    <property type="entry name" value="NAD(P)-binding Rossmann-fold domains"/>
    <property type="match status" value="1"/>
</dbReference>
<comment type="similarity">
    <text evidence="3">Belongs to the homoserine dehydrogenase family.</text>
</comment>
<dbReference type="Gene3D" id="3.30.360.10">
    <property type="entry name" value="Dihydrodipicolinate Reductase, domain 2"/>
    <property type="match status" value="1"/>
</dbReference>
<keyword evidence="8" id="KW-0560">Oxidoreductase</keyword>
<evidence type="ECO:0000256" key="7">
    <source>
        <dbReference type="ARBA" id="ARBA00022697"/>
    </source>
</evidence>
<dbReference type="PANTHER" id="PTHR43331:SF1">
    <property type="entry name" value="HOMOSERINE DEHYDROGENASE"/>
    <property type="match status" value="1"/>
</dbReference>
<dbReference type="InterPro" id="IPR005106">
    <property type="entry name" value="Asp/hSer_DH_NAD-bd"/>
</dbReference>
<dbReference type="GO" id="GO:0004412">
    <property type="term" value="F:homoserine dehydrogenase activity"/>
    <property type="evidence" value="ECO:0007669"/>
    <property type="project" value="UniProtKB-EC"/>
</dbReference>
<organism evidence="12">
    <name type="scientific">marine sediment metagenome</name>
    <dbReference type="NCBI Taxonomy" id="412755"/>
    <lineage>
        <taxon>unclassified sequences</taxon>
        <taxon>metagenomes</taxon>
        <taxon>ecological metagenomes</taxon>
    </lineage>
</organism>
<reference evidence="12" key="1">
    <citation type="journal article" date="2015" name="Nature">
        <title>Complex archaea that bridge the gap between prokaryotes and eukaryotes.</title>
        <authorList>
            <person name="Spang A."/>
            <person name="Saw J.H."/>
            <person name="Jorgensen S.L."/>
            <person name="Zaremba-Niedzwiedzka K."/>
            <person name="Martijn J."/>
            <person name="Lind A.E."/>
            <person name="van Eijk R."/>
            <person name="Schleper C."/>
            <person name="Guy L."/>
            <person name="Ettema T.J."/>
        </authorList>
    </citation>
    <scope>NUCLEOTIDE SEQUENCE</scope>
</reference>
<dbReference type="Pfam" id="PF03447">
    <property type="entry name" value="NAD_binding_3"/>
    <property type="match status" value="1"/>
</dbReference>
<feature type="domain" description="Aspartate/homoserine dehydrogenase NAD-binding" evidence="11">
    <location>
        <begin position="10"/>
        <end position="154"/>
    </location>
</feature>
<evidence type="ECO:0000256" key="9">
    <source>
        <dbReference type="ARBA" id="ARBA00023167"/>
    </source>
</evidence>
<evidence type="ECO:0000259" key="11">
    <source>
        <dbReference type="Pfam" id="PF03447"/>
    </source>
</evidence>
<dbReference type="InterPro" id="IPR022697">
    <property type="entry name" value="HDH_short"/>
</dbReference>
<keyword evidence="9" id="KW-0486">Methionine biosynthesis</keyword>
<dbReference type="GO" id="GO:0050661">
    <property type="term" value="F:NADP binding"/>
    <property type="evidence" value="ECO:0007669"/>
    <property type="project" value="InterPro"/>
</dbReference>
<evidence type="ECO:0000256" key="5">
    <source>
        <dbReference type="ARBA" id="ARBA00013376"/>
    </source>
</evidence>
<keyword evidence="6" id="KW-0028">Amino-acid biosynthesis</keyword>
<feature type="domain" description="Homoserine dehydrogenase catalytic" evidence="10">
    <location>
        <begin position="162"/>
        <end position="338"/>
    </location>
</feature>
<dbReference type="EC" id="1.1.1.3" evidence="4"/>
<dbReference type="InterPro" id="IPR001342">
    <property type="entry name" value="HDH_cat"/>
</dbReference>
<dbReference type="PANTHER" id="PTHR43331">
    <property type="entry name" value="HOMOSERINE DEHYDROGENASE"/>
    <property type="match status" value="1"/>
</dbReference>
<dbReference type="AlphaFoldDB" id="A0A0F9P682"/>
<evidence type="ECO:0000256" key="4">
    <source>
        <dbReference type="ARBA" id="ARBA00013213"/>
    </source>
</evidence>
<dbReference type="FunFam" id="3.30.360.10:FF:000005">
    <property type="entry name" value="Homoserine dehydrogenase"/>
    <property type="match status" value="1"/>
</dbReference>
<dbReference type="GO" id="GO:0009088">
    <property type="term" value="P:threonine biosynthetic process"/>
    <property type="evidence" value="ECO:0007669"/>
    <property type="project" value="UniProtKB-UniPathway"/>
</dbReference>
<dbReference type="PIRSF" id="PIRSF036497">
    <property type="entry name" value="HDH_short"/>
    <property type="match status" value="1"/>
</dbReference>
<gene>
    <name evidence="12" type="ORF">LCGC14_0865420</name>
</gene>
<evidence type="ECO:0000256" key="1">
    <source>
        <dbReference type="ARBA" id="ARBA00005056"/>
    </source>
</evidence>
<dbReference type="InterPro" id="IPR036291">
    <property type="entry name" value="NAD(P)-bd_dom_sf"/>
</dbReference>
<sequence length="343" mass="37068">MKTYKLVLLGFGNVGQALARLLLEKRSELQHRYLTRFMVAAVATEPGTQGRALDPNGLDLERALKIIQSGGSLDELSPSPAPIDNLELIRASGADVMFENTPVSYKDGQPAISHIETALENGMHAFTANKGSVVHGYRRLSALAAKHGLKFFFESTVMDGVPIFSAFRQLPAVNLSAIWGVLNSTTNLILSRMEAGDSFDEAVRHSQQIGIAETDPSGDIDGWDAAIKLSVMITVLMDHPFTPDMVDRTGIGSITPKMIAEARAESKRYKLVAHAWKEGEQVKAKVSPELVGPDSVLYNISGTTAIVQFESDVLGKLSLIEKDLGTRTTAYGLLADFINAVTG</sequence>
<dbReference type="Pfam" id="PF00742">
    <property type="entry name" value="Homoserine_dh"/>
    <property type="match status" value="1"/>
</dbReference>
<evidence type="ECO:0000256" key="2">
    <source>
        <dbReference type="ARBA" id="ARBA00005062"/>
    </source>
</evidence>
<dbReference type="UniPathway" id="UPA00050">
    <property type="reaction ID" value="UER00063"/>
</dbReference>
<comment type="caution">
    <text evidence="12">The sequence shown here is derived from an EMBL/GenBank/DDBJ whole genome shotgun (WGS) entry which is preliminary data.</text>
</comment>
<evidence type="ECO:0000256" key="3">
    <source>
        <dbReference type="ARBA" id="ARBA00006753"/>
    </source>
</evidence>
<dbReference type="EMBL" id="LAZR01002644">
    <property type="protein sequence ID" value="KKN27360.1"/>
    <property type="molecule type" value="Genomic_DNA"/>
</dbReference>
<evidence type="ECO:0000313" key="12">
    <source>
        <dbReference type="EMBL" id="KKN27360.1"/>
    </source>
</evidence>
<dbReference type="Gene3D" id="3.40.50.720">
    <property type="entry name" value="NAD(P)-binding Rossmann-like Domain"/>
    <property type="match status" value="1"/>
</dbReference>
<dbReference type="SUPFAM" id="SSF55347">
    <property type="entry name" value="Glyceraldehyde-3-phosphate dehydrogenase-like, C-terminal domain"/>
    <property type="match status" value="1"/>
</dbReference>
<evidence type="ECO:0000256" key="8">
    <source>
        <dbReference type="ARBA" id="ARBA00023002"/>
    </source>
</evidence>
<comment type="pathway">
    <text evidence="2">Amino-acid biosynthesis; L-methionine biosynthesis via de novo pathway; L-homoserine from L-aspartate: step 3/3.</text>
</comment>
<protein>
    <recommendedName>
        <fullName evidence="5">Homoserine dehydrogenase</fullName>
        <ecNumber evidence="4">1.1.1.3</ecNumber>
    </recommendedName>
</protein>
<name>A0A0F9P682_9ZZZZ</name>
<proteinExistence type="inferred from homology"/>
<evidence type="ECO:0000259" key="10">
    <source>
        <dbReference type="Pfam" id="PF00742"/>
    </source>
</evidence>
<comment type="pathway">
    <text evidence="1">Amino-acid biosynthesis; L-threonine biosynthesis; L-threonine from L-aspartate: step 3/5.</text>
</comment>
<evidence type="ECO:0000256" key="6">
    <source>
        <dbReference type="ARBA" id="ARBA00022605"/>
    </source>
</evidence>
<dbReference type="GO" id="GO:0009086">
    <property type="term" value="P:methionine biosynthetic process"/>
    <property type="evidence" value="ECO:0007669"/>
    <property type="project" value="UniProtKB-KW"/>
</dbReference>
<dbReference type="UniPathway" id="UPA00051">
    <property type="reaction ID" value="UER00465"/>
</dbReference>
<keyword evidence="7" id="KW-0791">Threonine biosynthesis</keyword>
<accession>A0A0F9P682</accession>